<evidence type="ECO:0000313" key="2">
    <source>
        <dbReference type="EMBL" id="GFH60991.1"/>
    </source>
</evidence>
<comment type="caution">
    <text evidence="2">The sequence shown here is derived from an EMBL/GenBank/DDBJ whole genome shotgun (WGS) entry which is preliminary data.</text>
</comment>
<keyword evidence="3" id="KW-1185">Reference proteome</keyword>
<proteinExistence type="predicted"/>
<protein>
    <submittedName>
        <fullName evidence="2">Uncharacterized protein</fullName>
    </submittedName>
</protein>
<evidence type="ECO:0000313" key="3">
    <source>
        <dbReference type="Proteomes" id="UP001054902"/>
    </source>
</evidence>
<accession>A0AAD3HF41</accession>
<dbReference type="EMBL" id="BLLK01000069">
    <property type="protein sequence ID" value="GFH60991.1"/>
    <property type="molecule type" value="Genomic_DNA"/>
</dbReference>
<evidence type="ECO:0000256" key="1">
    <source>
        <dbReference type="SAM" id="MobiDB-lite"/>
    </source>
</evidence>
<reference evidence="2 3" key="1">
    <citation type="journal article" date="2021" name="Sci. Rep.">
        <title>The genome of the diatom Chaetoceros tenuissimus carries an ancient integrated fragment of an extant virus.</title>
        <authorList>
            <person name="Hongo Y."/>
            <person name="Kimura K."/>
            <person name="Takaki Y."/>
            <person name="Yoshida Y."/>
            <person name="Baba S."/>
            <person name="Kobayashi G."/>
            <person name="Nagasaki K."/>
            <person name="Hano T."/>
            <person name="Tomaru Y."/>
        </authorList>
    </citation>
    <scope>NUCLEOTIDE SEQUENCE [LARGE SCALE GENOMIC DNA]</scope>
    <source>
        <strain evidence="2 3">NIES-3715</strain>
    </source>
</reference>
<dbReference type="Proteomes" id="UP001054902">
    <property type="component" value="Unassembled WGS sequence"/>
</dbReference>
<gene>
    <name evidence="2" type="ORF">CTEN210_17467</name>
</gene>
<dbReference type="AlphaFoldDB" id="A0AAD3HF41"/>
<sequence>MCLSKLNQTNPVEINVRINERSSIACRDSSFSSFDTDNTIRSSGTSSTTRSASQNQKPSSRKLKSTRIATPTLAKNEPSIRSSYLHKLGVISDSDVEHGLNALKIGYNKSCKAVACFEYVELLKEDTDTQQTRMMPFSRTSTLSTTIKRPRAVSFDNEVNVRVIPSKDMYSKRVKQDLWTTEEDLEANARRNLVEFESEGRDFSKAVEDDDFVTCPRSGEKVHPCHVHWIDHRRAKSQFRQFSRV</sequence>
<name>A0AAD3HF41_9STRA</name>
<organism evidence="2 3">
    <name type="scientific">Chaetoceros tenuissimus</name>
    <dbReference type="NCBI Taxonomy" id="426638"/>
    <lineage>
        <taxon>Eukaryota</taxon>
        <taxon>Sar</taxon>
        <taxon>Stramenopiles</taxon>
        <taxon>Ochrophyta</taxon>
        <taxon>Bacillariophyta</taxon>
        <taxon>Coscinodiscophyceae</taxon>
        <taxon>Chaetocerotophycidae</taxon>
        <taxon>Chaetocerotales</taxon>
        <taxon>Chaetocerotaceae</taxon>
        <taxon>Chaetoceros</taxon>
    </lineage>
</organism>
<feature type="region of interest" description="Disordered" evidence="1">
    <location>
        <begin position="37"/>
        <end position="69"/>
    </location>
</feature>
<feature type="compositionally biased region" description="Low complexity" evidence="1">
    <location>
        <begin position="37"/>
        <end position="53"/>
    </location>
</feature>